<gene>
    <name evidence="2" type="ORF">C8Q71DRAFT_859851</name>
</gene>
<feature type="compositionally biased region" description="Low complexity" evidence="1">
    <location>
        <begin position="627"/>
        <end position="646"/>
    </location>
</feature>
<dbReference type="EMBL" id="JADCUA010000016">
    <property type="protein sequence ID" value="KAH9834200.1"/>
    <property type="molecule type" value="Genomic_DNA"/>
</dbReference>
<feature type="region of interest" description="Disordered" evidence="1">
    <location>
        <begin position="499"/>
        <end position="655"/>
    </location>
</feature>
<feature type="region of interest" description="Disordered" evidence="1">
    <location>
        <begin position="422"/>
        <end position="481"/>
    </location>
</feature>
<name>A0ABQ8KB89_9APHY</name>
<reference evidence="2 3" key="1">
    <citation type="journal article" date="2021" name="Environ. Microbiol.">
        <title>Gene family expansions and transcriptome signatures uncover fungal adaptations to wood decay.</title>
        <authorList>
            <person name="Hage H."/>
            <person name="Miyauchi S."/>
            <person name="Viragh M."/>
            <person name="Drula E."/>
            <person name="Min B."/>
            <person name="Chaduli D."/>
            <person name="Navarro D."/>
            <person name="Favel A."/>
            <person name="Norest M."/>
            <person name="Lesage-Meessen L."/>
            <person name="Balint B."/>
            <person name="Merenyi Z."/>
            <person name="de Eugenio L."/>
            <person name="Morin E."/>
            <person name="Martinez A.T."/>
            <person name="Baldrian P."/>
            <person name="Stursova M."/>
            <person name="Martinez M.J."/>
            <person name="Novotny C."/>
            <person name="Magnuson J.K."/>
            <person name="Spatafora J.W."/>
            <person name="Maurice S."/>
            <person name="Pangilinan J."/>
            <person name="Andreopoulos W."/>
            <person name="LaButti K."/>
            <person name="Hundley H."/>
            <person name="Na H."/>
            <person name="Kuo A."/>
            <person name="Barry K."/>
            <person name="Lipzen A."/>
            <person name="Henrissat B."/>
            <person name="Riley R."/>
            <person name="Ahrendt S."/>
            <person name="Nagy L.G."/>
            <person name="Grigoriev I.V."/>
            <person name="Martin F."/>
            <person name="Rosso M.N."/>
        </authorList>
    </citation>
    <scope>NUCLEOTIDE SEQUENCE [LARGE SCALE GENOMIC DNA]</scope>
    <source>
        <strain evidence="2 3">CIRM-BRFM 1785</strain>
    </source>
</reference>
<dbReference type="RefSeq" id="XP_047776856.1">
    <property type="nucleotide sequence ID" value="XM_047927706.1"/>
</dbReference>
<feature type="compositionally biased region" description="Basic and acidic residues" evidence="1">
    <location>
        <begin position="239"/>
        <end position="250"/>
    </location>
</feature>
<feature type="region of interest" description="Disordered" evidence="1">
    <location>
        <begin position="330"/>
        <end position="368"/>
    </location>
</feature>
<proteinExistence type="predicted"/>
<feature type="compositionally biased region" description="Low complexity" evidence="1">
    <location>
        <begin position="690"/>
        <end position="702"/>
    </location>
</feature>
<feature type="compositionally biased region" description="Low complexity" evidence="1">
    <location>
        <begin position="216"/>
        <end position="226"/>
    </location>
</feature>
<evidence type="ECO:0000313" key="3">
    <source>
        <dbReference type="Proteomes" id="UP000814176"/>
    </source>
</evidence>
<dbReference type="Proteomes" id="UP000814176">
    <property type="component" value="Unassembled WGS sequence"/>
</dbReference>
<sequence>MPAATWLSQSHWDALSPIRQLKHASSSKSARALGASTLSSTTAPRGYQPPPSSTFRDSPAPVALSEPTRRPVGTARAHERPSASNARPSALDRRADSHRDLPPPPRSRPADRSTGQPDCEDERRLRSPRSQPAPAHDTSEDARARARPQREDDRPPRSATRNETALAHAQRGTPSTRVVSPRRYEQARTHAPRSEREREAGAQVAPTNSAPRARKAASTNASTSSTGHPEDAPTSTGTSRREGRSREISREGTVLVSTHVRPPAGLSSPPAPHTPLSRFSSHDAPPPPRALSPCSQGRADVHAYFKAQAQVATDCKARARALTQLDGSLARPFTLDDPPSEHEPAAQALSPRSRARAEVRARHEHETRAAEAAWRARVASYSTEHPTVVQVTATRLYGAASLASALSHDTHTLVERVRVLPDDAPLPTRDPRADALSSRSLAAPASASPPRHSSDKRAPGEHAHDAPPPKSPTRALSPCSQGRADVHAYFAAQAQAFEQRQRERALAQHDNSPVRPFPLNAPSPERPSADDALSPRSRARVEVRAHHERKNQAAEAAWRAHQARRSPDRWPNTPVPSTTVLPRAHRAPVPPADAPQPTRNPRTGVPSFRGPTTAPTMHAPRERDVPASHSSARSAATSRPGSSTTREMSISSALREGCRAVPAQHVFGSLSLSPTSARKGEQAHHPPSPTRSCSRPSSHSLSNGVQTAVSDRHARVCTLPPIDCGDERSFRSPHGRPAPTDATREDRCARAQREVAQPSGEASRETRSSGAPRQNRPNGNATPREHWPAPARTGQEFEASLRSVRASTSSHPSSALPIASTNRHDGSRGRHSPPSPSTPGTLDACPPSACSPSVSTDMCGSSPPHAISLPTNVEPSSLPLQREELAQFWSSFLRKPQVSASV</sequence>
<feature type="compositionally biased region" description="Basic and acidic residues" evidence="1">
    <location>
        <begin position="742"/>
        <end position="753"/>
    </location>
</feature>
<feature type="compositionally biased region" description="Basic and acidic residues" evidence="1">
    <location>
        <begin position="452"/>
        <end position="467"/>
    </location>
</feature>
<feature type="compositionally biased region" description="Low complexity" evidence="1">
    <location>
        <begin position="434"/>
        <end position="451"/>
    </location>
</feature>
<protein>
    <submittedName>
        <fullName evidence="2">Uncharacterized protein</fullName>
    </submittedName>
</protein>
<accession>A0ABQ8KB89</accession>
<feature type="compositionally biased region" description="Polar residues" evidence="1">
    <location>
        <begin position="768"/>
        <end position="781"/>
    </location>
</feature>
<comment type="caution">
    <text evidence="2">The sequence shown here is derived from an EMBL/GenBank/DDBJ whole genome shotgun (WGS) entry which is preliminary data.</text>
</comment>
<keyword evidence="3" id="KW-1185">Reference proteome</keyword>
<feature type="compositionally biased region" description="Basic and acidic residues" evidence="1">
    <location>
        <begin position="182"/>
        <end position="200"/>
    </location>
</feature>
<feature type="compositionally biased region" description="Basic and acidic residues" evidence="1">
    <location>
        <begin position="90"/>
        <end position="101"/>
    </location>
</feature>
<organism evidence="2 3">
    <name type="scientific">Rhodofomes roseus</name>
    <dbReference type="NCBI Taxonomy" id="34475"/>
    <lineage>
        <taxon>Eukaryota</taxon>
        <taxon>Fungi</taxon>
        <taxon>Dikarya</taxon>
        <taxon>Basidiomycota</taxon>
        <taxon>Agaricomycotina</taxon>
        <taxon>Agaricomycetes</taxon>
        <taxon>Polyporales</taxon>
        <taxon>Rhodofomes</taxon>
    </lineage>
</organism>
<dbReference type="GeneID" id="72008438"/>
<feature type="region of interest" description="Disordered" evidence="1">
    <location>
        <begin position="673"/>
        <end position="867"/>
    </location>
</feature>
<evidence type="ECO:0000256" key="1">
    <source>
        <dbReference type="SAM" id="MobiDB-lite"/>
    </source>
</evidence>
<feature type="compositionally biased region" description="Basic and acidic residues" evidence="1">
    <location>
        <begin position="355"/>
        <end position="368"/>
    </location>
</feature>
<feature type="compositionally biased region" description="Pro residues" evidence="1">
    <location>
        <begin position="515"/>
        <end position="525"/>
    </location>
</feature>
<feature type="region of interest" description="Disordered" evidence="1">
    <location>
        <begin position="21"/>
        <end position="295"/>
    </location>
</feature>
<evidence type="ECO:0000313" key="2">
    <source>
        <dbReference type="EMBL" id="KAH9834200.1"/>
    </source>
</evidence>
<feature type="compositionally biased region" description="Basic and acidic residues" evidence="1">
    <location>
        <begin position="137"/>
        <end position="156"/>
    </location>
</feature>
<feature type="compositionally biased region" description="Low complexity" evidence="1">
    <location>
        <begin position="838"/>
        <end position="853"/>
    </location>
</feature>